<dbReference type="AlphaFoldDB" id="A0AB38YDC3"/>
<dbReference type="InterPro" id="IPR001036">
    <property type="entry name" value="Acrflvin-R"/>
</dbReference>
<dbReference type="Pfam" id="PF00873">
    <property type="entry name" value="ACR_tran"/>
    <property type="match status" value="1"/>
</dbReference>
<dbReference type="GO" id="GO:0042910">
    <property type="term" value="F:xenobiotic transmembrane transporter activity"/>
    <property type="evidence" value="ECO:0007669"/>
    <property type="project" value="TreeGrafter"/>
</dbReference>
<gene>
    <name evidence="2" type="ORF">NFC81_11705</name>
</gene>
<protein>
    <submittedName>
        <fullName evidence="2">Efflux RND transporter permease subunit</fullName>
    </submittedName>
</protein>
<dbReference type="Gene3D" id="3.30.70.1320">
    <property type="entry name" value="Multidrug efflux transporter AcrB pore domain like"/>
    <property type="match status" value="1"/>
</dbReference>
<keyword evidence="1" id="KW-1133">Transmembrane helix</keyword>
<feature type="transmembrane region" description="Helical" evidence="1">
    <location>
        <begin position="29"/>
        <end position="49"/>
    </location>
</feature>
<keyword evidence="1" id="KW-0812">Transmembrane</keyword>
<dbReference type="Gene3D" id="1.20.1640.10">
    <property type="entry name" value="Multidrug efflux transporter AcrB transmembrane domain"/>
    <property type="match status" value="1"/>
</dbReference>
<dbReference type="GO" id="GO:0005886">
    <property type="term" value="C:plasma membrane"/>
    <property type="evidence" value="ECO:0007669"/>
    <property type="project" value="TreeGrafter"/>
</dbReference>
<dbReference type="Gene3D" id="3.30.70.1430">
    <property type="entry name" value="Multidrug efflux transporter AcrB pore domain"/>
    <property type="match status" value="1"/>
</dbReference>
<dbReference type="InterPro" id="IPR027463">
    <property type="entry name" value="AcrB_DN_DC_subdom"/>
</dbReference>
<dbReference type="SUPFAM" id="SSF82693">
    <property type="entry name" value="Multidrug efflux transporter AcrB pore domain, PN1, PN2, PC1 and PC2 subdomains"/>
    <property type="match status" value="1"/>
</dbReference>
<sequence length="241" mass="26413">MSSSDSNTTQYRQPAAPAKLLSYFARHRVAANLMMLFIILLGVLGMSRLNTQIFPDVTPGAAGVIVSWPAAGAEAVLDRVTVPLEKAILELDAVDRITSNSRDGSAGINVYFRAGADFDRAVSDLRKAVDSVVLPSGSQEPTVREYSFSEPVIFLMLTYDGVLEDLRPLVYDIERNLKQRGIPEIQVWGLEQPELNIEITPEVLARHGWSLDSLARELRAINDRYAAGTAGEQSTGASCYR</sequence>
<evidence type="ECO:0000256" key="1">
    <source>
        <dbReference type="SAM" id="Phobius"/>
    </source>
</evidence>
<dbReference type="RefSeq" id="WP_304994665.1">
    <property type="nucleotide sequence ID" value="NZ_CP101717.1"/>
</dbReference>
<name>A0AB38YDC3_9GAMM</name>
<organism evidence="2">
    <name type="scientific">Salinispirillum sp. LH 10-3-1</name>
    <dbReference type="NCBI Taxonomy" id="2952525"/>
    <lineage>
        <taxon>Bacteria</taxon>
        <taxon>Pseudomonadati</taxon>
        <taxon>Pseudomonadota</taxon>
        <taxon>Gammaproteobacteria</taxon>
        <taxon>Oceanospirillales</taxon>
        <taxon>Saccharospirillaceae</taxon>
        <taxon>Salinispirillum</taxon>
    </lineage>
</organism>
<proteinExistence type="predicted"/>
<keyword evidence="1" id="KW-0472">Membrane</keyword>
<accession>A0AB38YDC3</accession>
<reference evidence="2" key="1">
    <citation type="submission" date="2022-07" db="EMBL/GenBank/DDBJ databases">
        <title>Complete genome sequence of Salinispirillum sp. LH10-3-1 capable of multiple carbohydrate inversion isolated from a soda lake.</title>
        <authorList>
            <person name="Liu J."/>
            <person name="Zhai Y."/>
            <person name="Zhang H."/>
            <person name="Yang H."/>
            <person name="Qu J."/>
            <person name="Li J."/>
        </authorList>
    </citation>
    <scope>NUCLEOTIDE SEQUENCE</scope>
    <source>
        <strain evidence="2">LH 10-3-1</strain>
    </source>
</reference>
<evidence type="ECO:0000313" key="2">
    <source>
        <dbReference type="EMBL" id="WLD57379.1"/>
    </source>
</evidence>
<dbReference type="Gene3D" id="3.30.2090.10">
    <property type="entry name" value="Multidrug efflux transporter AcrB TolC docking domain, DN and DC subdomains"/>
    <property type="match status" value="1"/>
</dbReference>
<dbReference type="EMBL" id="CP101717">
    <property type="protein sequence ID" value="WLD57379.1"/>
    <property type="molecule type" value="Genomic_DNA"/>
</dbReference>
<dbReference type="PANTHER" id="PTHR32063">
    <property type="match status" value="1"/>
</dbReference>
<dbReference type="PANTHER" id="PTHR32063:SF24">
    <property type="entry name" value="CATION EFFLUX SYSTEM (ACRB_ACRD_ACRF FAMILY)"/>
    <property type="match status" value="1"/>
</dbReference>